<dbReference type="HOGENOM" id="CLU_000604_8_0_0"/>
<keyword evidence="11" id="KW-1185">Reference proteome</keyword>
<dbReference type="AlphaFoldDB" id="A9B5L4"/>
<proteinExistence type="inferred from homology"/>
<dbReference type="STRING" id="316274.Haur_1604"/>
<dbReference type="PANTHER" id="PTHR30572">
    <property type="entry name" value="MEMBRANE COMPONENT OF TRANSPORTER-RELATED"/>
    <property type="match status" value="1"/>
</dbReference>
<accession>A9B5L4</accession>
<dbReference type="FunCoup" id="A9B5L4">
    <property type="interactions" value="299"/>
</dbReference>
<evidence type="ECO:0000256" key="6">
    <source>
        <dbReference type="ARBA" id="ARBA00038076"/>
    </source>
</evidence>
<evidence type="ECO:0000313" key="10">
    <source>
        <dbReference type="EMBL" id="ABX04247.1"/>
    </source>
</evidence>
<evidence type="ECO:0000313" key="11">
    <source>
        <dbReference type="Proteomes" id="UP000000787"/>
    </source>
</evidence>
<evidence type="ECO:0000256" key="3">
    <source>
        <dbReference type="ARBA" id="ARBA00022692"/>
    </source>
</evidence>
<feature type="domain" description="MacB-like periplasmic core" evidence="9">
    <location>
        <begin position="54"/>
        <end position="279"/>
    </location>
</feature>
<evidence type="ECO:0000256" key="5">
    <source>
        <dbReference type="ARBA" id="ARBA00023136"/>
    </source>
</evidence>
<keyword evidence="4 7" id="KW-1133">Transmembrane helix</keyword>
<dbReference type="InterPro" id="IPR003838">
    <property type="entry name" value="ABC3_permease_C"/>
</dbReference>
<evidence type="ECO:0000256" key="1">
    <source>
        <dbReference type="ARBA" id="ARBA00004651"/>
    </source>
</evidence>
<dbReference type="EMBL" id="CP000875">
    <property type="protein sequence ID" value="ABX04247.1"/>
    <property type="molecule type" value="Genomic_DNA"/>
</dbReference>
<dbReference type="GO" id="GO:0022857">
    <property type="term" value="F:transmembrane transporter activity"/>
    <property type="evidence" value="ECO:0007669"/>
    <property type="project" value="TreeGrafter"/>
</dbReference>
<keyword evidence="5 7" id="KW-0472">Membrane</keyword>
<dbReference type="Pfam" id="PF02687">
    <property type="entry name" value="FtsX"/>
    <property type="match status" value="1"/>
</dbReference>
<comment type="similarity">
    <text evidence="6">Belongs to the ABC-4 integral membrane protein family.</text>
</comment>
<evidence type="ECO:0000259" key="8">
    <source>
        <dbReference type="Pfam" id="PF02687"/>
    </source>
</evidence>
<keyword evidence="2" id="KW-1003">Cell membrane</keyword>
<gene>
    <name evidence="10" type="ordered locus">Haur_1604</name>
</gene>
<name>A9B5L4_HERA2</name>
<evidence type="ECO:0000256" key="7">
    <source>
        <dbReference type="SAM" id="Phobius"/>
    </source>
</evidence>
<organism evidence="10 11">
    <name type="scientific">Herpetosiphon aurantiacus (strain ATCC 23779 / DSM 785 / 114-95)</name>
    <dbReference type="NCBI Taxonomy" id="316274"/>
    <lineage>
        <taxon>Bacteria</taxon>
        <taxon>Bacillati</taxon>
        <taxon>Chloroflexota</taxon>
        <taxon>Chloroflexia</taxon>
        <taxon>Herpetosiphonales</taxon>
        <taxon>Herpetosiphonaceae</taxon>
        <taxon>Herpetosiphon</taxon>
    </lineage>
</organism>
<dbReference type="PANTHER" id="PTHR30572:SF4">
    <property type="entry name" value="ABC TRANSPORTER PERMEASE YTRF"/>
    <property type="match status" value="1"/>
</dbReference>
<dbReference type="Proteomes" id="UP000000787">
    <property type="component" value="Chromosome"/>
</dbReference>
<sequence>MMTTLDVQTVPTPAPAASDDILFQPIEASSSGFGSLWEVVRISFGSLLANKVRSLLTMLGVIIGVASVVSLLALGNGASASITGEIEAIGTNVLTISAGSQNRGPGNATAAQNLTMDDARAIEALQLPVIGVAPQLNSNAQIVAKSADKSAQIVGITPSFQVVNNLAMQQGSFITEEHLQGANTVIVLGSTLAKDLFGNGQAVGQTVRINNQSLRVVGVLTPQGGSAFGSEDDRAYIPITTAQKRLFNARTPDGNGYRVGSITLSAINASDLDALQSRVSMLLRERHHLKLDGSADDFNVINQAEILGTLTTITSMMTLFLAAVAGISLLVGGIGIMNIMLVSVTERTREIGLRKAVGARSHHILMQFVVEAAVLSMTGGMIGLMLGSIIPIVVTQMGLLDAPIDLQTVGVAIGFSLGVGLFFGIYPAQRAAKLNPIDALRHE</sequence>
<dbReference type="KEGG" id="hau:Haur_1604"/>
<dbReference type="BioCyc" id="HAUR316274:GHYA-1628-MONOMER"/>
<feature type="transmembrane region" description="Helical" evidence="7">
    <location>
        <begin position="365"/>
        <end position="394"/>
    </location>
</feature>
<keyword evidence="3 7" id="KW-0812">Transmembrane</keyword>
<dbReference type="GO" id="GO:0005886">
    <property type="term" value="C:plasma membrane"/>
    <property type="evidence" value="ECO:0007669"/>
    <property type="project" value="UniProtKB-SubCell"/>
</dbReference>
<evidence type="ECO:0000259" key="9">
    <source>
        <dbReference type="Pfam" id="PF12704"/>
    </source>
</evidence>
<protein>
    <recommendedName>
        <fullName evidence="12">Macrolide export ATP-binding/permease protein MacB</fullName>
    </recommendedName>
</protein>
<dbReference type="eggNOG" id="COG0577">
    <property type="taxonomic scope" value="Bacteria"/>
</dbReference>
<evidence type="ECO:0000256" key="4">
    <source>
        <dbReference type="ARBA" id="ARBA00022989"/>
    </source>
</evidence>
<reference evidence="10 11" key="1">
    <citation type="journal article" date="2011" name="Stand. Genomic Sci.">
        <title>Complete genome sequence of the filamentous gliding predatory bacterium Herpetosiphon aurantiacus type strain (114-95(T)).</title>
        <authorList>
            <person name="Kiss H."/>
            <person name="Nett M."/>
            <person name="Domin N."/>
            <person name="Martin K."/>
            <person name="Maresca J.A."/>
            <person name="Copeland A."/>
            <person name="Lapidus A."/>
            <person name="Lucas S."/>
            <person name="Berry K.W."/>
            <person name="Glavina Del Rio T."/>
            <person name="Dalin E."/>
            <person name="Tice H."/>
            <person name="Pitluck S."/>
            <person name="Richardson P."/>
            <person name="Bruce D."/>
            <person name="Goodwin L."/>
            <person name="Han C."/>
            <person name="Detter J.C."/>
            <person name="Schmutz J."/>
            <person name="Brettin T."/>
            <person name="Land M."/>
            <person name="Hauser L."/>
            <person name="Kyrpides N.C."/>
            <person name="Ivanova N."/>
            <person name="Goker M."/>
            <person name="Woyke T."/>
            <person name="Klenk H.P."/>
            <person name="Bryant D.A."/>
        </authorList>
    </citation>
    <scope>NUCLEOTIDE SEQUENCE [LARGE SCALE GENOMIC DNA]</scope>
    <source>
        <strain evidence="11">ATCC 23779 / DSM 785 / 114-95</strain>
    </source>
</reference>
<comment type="subcellular location">
    <subcellularLocation>
        <location evidence="1">Cell membrane</location>
        <topology evidence="1">Multi-pass membrane protein</topology>
    </subcellularLocation>
</comment>
<dbReference type="InterPro" id="IPR025857">
    <property type="entry name" value="MacB_PCD"/>
</dbReference>
<dbReference type="Pfam" id="PF12704">
    <property type="entry name" value="MacB_PCD"/>
    <property type="match status" value="1"/>
</dbReference>
<dbReference type="InParanoid" id="A9B5L4"/>
<evidence type="ECO:0000256" key="2">
    <source>
        <dbReference type="ARBA" id="ARBA00022475"/>
    </source>
</evidence>
<feature type="transmembrane region" description="Helical" evidence="7">
    <location>
        <begin position="319"/>
        <end position="344"/>
    </location>
</feature>
<feature type="transmembrane region" description="Helical" evidence="7">
    <location>
        <begin position="406"/>
        <end position="426"/>
    </location>
</feature>
<evidence type="ECO:0008006" key="12">
    <source>
        <dbReference type="Google" id="ProtNLM"/>
    </source>
</evidence>
<feature type="transmembrane region" description="Helical" evidence="7">
    <location>
        <begin position="55"/>
        <end position="74"/>
    </location>
</feature>
<feature type="domain" description="ABC3 transporter permease C-terminal" evidence="8">
    <location>
        <begin position="323"/>
        <end position="436"/>
    </location>
</feature>
<dbReference type="InterPro" id="IPR050250">
    <property type="entry name" value="Macrolide_Exporter_MacB"/>
</dbReference>